<dbReference type="AlphaFoldDB" id="A0A939LTG9"/>
<organism evidence="7 8">
    <name type="scientific">Actinotalea soli</name>
    <dbReference type="NCBI Taxonomy" id="2819234"/>
    <lineage>
        <taxon>Bacteria</taxon>
        <taxon>Bacillati</taxon>
        <taxon>Actinomycetota</taxon>
        <taxon>Actinomycetes</taxon>
        <taxon>Micrococcales</taxon>
        <taxon>Cellulomonadaceae</taxon>
        <taxon>Actinotalea</taxon>
    </lineage>
</organism>
<dbReference type="GO" id="GO:0007155">
    <property type="term" value="P:cell adhesion"/>
    <property type="evidence" value="ECO:0007669"/>
    <property type="project" value="InterPro"/>
</dbReference>
<dbReference type="RefSeq" id="WP_208054732.1">
    <property type="nucleotide sequence ID" value="NZ_JAGEMK010000002.1"/>
</dbReference>
<dbReference type="Proteomes" id="UP000664209">
    <property type="component" value="Unassembled WGS sequence"/>
</dbReference>
<dbReference type="NCBIfam" id="NF038134">
    <property type="entry name" value="choice_anch_M"/>
    <property type="match status" value="1"/>
</dbReference>
<dbReference type="InterPro" id="IPR050492">
    <property type="entry name" value="Bact_metal-bind_prot9"/>
</dbReference>
<dbReference type="NCBIfam" id="TIGR03769">
    <property type="entry name" value="P_ac_wall_RPT"/>
    <property type="match status" value="1"/>
</dbReference>
<evidence type="ECO:0000313" key="7">
    <source>
        <dbReference type="EMBL" id="MBO1751037.1"/>
    </source>
</evidence>
<dbReference type="InterPro" id="IPR006127">
    <property type="entry name" value="ZnuA-like"/>
</dbReference>
<accession>A0A939LTG9</accession>
<comment type="similarity">
    <text evidence="5">Belongs to the bacterial solute-binding protein 9 family.</text>
</comment>
<dbReference type="EMBL" id="JAGEMK010000002">
    <property type="protein sequence ID" value="MBO1751037.1"/>
    <property type="molecule type" value="Genomic_DNA"/>
</dbReference>
<protein>
    <submittedName>
        <fullName evidence="7">Anchored repeat ABC transporter, substrate-binding protein</fullName>
    </submittedName>
</protein>
<gene>
    <name evidence="7" type="ORF">J4G33_04395</name>
</gene>
<dbReference type="InterPro" id="IPR022434">
    <property type="entry name" value="ABC_LPXTG_lipo_actinobac"/>
</dbReference>
<dbReference type="InterPro" id="IPR006129">
    <property type="entry name" value="AdhesinB"/>
</dbReference>
<feature type="region of interest" description="Disordered" evidence="6">
    <location>
        <begin position="296"/>
        <end position="323"/>
    </location>
</feature>
<evidence type="ECO:0000256" key="2">
    <source>
        <dbReference type="ARBA" id="ARBA00022448"/>
    </source>
</evidence>
<dbReference type="GO" id="GO:0030001">
    <property type="term" value="P:metal ion transport"/>
    <property type="evidence" value="ECO:0007669"/>
    <property type="project" value="InterPro"/>
</dbReference>
<dbReference type="Pfam" id="PF01297">
    <property type="entry name" value="ZnuA"/>
    <property type="match status" value="2"/>
</dbReference>
<evidence type="ECO:0000313" key="8">
    <source>
        <dbReference type="Proteomes" id="UP000664209"/>
    </source>
</evidence>
<feature type="compositionally biased region" description="Basic and acidic residues" evidence="6">
    <location>
        <begin position="296"/>
        <end position="317"/>
    </location>
</feature>
<comment type="subcellular location">
    <subcellularLocation>
        <location evidence="1">Cell envelope</location>
    </subcellularLocation>
</comment>
<dbReference type="NCBIfam" id="TIGR03772">
    <property type="entry name" value="anch_rpt_subst"/>
    <property type="match status" value="1"/>
</dbReference>
<evidence type="ECO:0000256" key="4">
    <source>
        <dbReference type="ARBA" id="ARBA00022729"/>
    </source>
</evidence>
<dbReference type="PANTHER" id="PTHR42953:SF1">
    <property type="entry name" value="METAL-BINDING PROTEIN HI_0362-RELATED"/>
    <property type="match status" value="1"/>
</dbReference>
<reference evidence="7" key="1">
    <citation type="submission" date="2021-03" db="EMBL/GenBank/DDBJ databases">
        <title>Actinotalea soli sp. nov., isolated from soil.</title>
        <authorList>
            <person name="Ping W."/>
            <person name="Zhang J."/>
        </authorList>
    </citation>
    <scope>NUCLEOTIDE SEQUENCE</scope>
    <source>
        <strain evidence="7">BY-33</strain>
    </source>
</reference>
<comment type="caution">
    <text evidence="7">The sequence shown here is derived from an EMBL/GenBank/DDBJ whole genome shotgun (WGS) entry which is preliminary data.</text>
</comment>
<evidence type="ECO:0000256" key="6">
    <source>
        <dbReference type="SAM" id="MobiDB-lite"/>
    </source>
</evidence>
<keyword evidence="8" id="KW-1185">Reference proteome</keyword>
<sequence length="542" mass="57218">MRSDRTIPAAARATRAAAAGALVATLVGCGTTGTGPAGGPDAPLSVVTTTEVLADLARNVAGDRAQVTSLVPRGGDPASHEPSLRDVRDVVYADVAFSGYALLEGPALTSTLEANLRAEADHVVLAEAAVKYAATIIPLVENVNLDTLWLGLAVTGTGERHGATRASDVELRAVGLDGPGQLTGYVTETFGQPRVFLDSADGFDDHDAVTLPTDAHTHMSWTFSEPGVYALDVEAELHPAPEADPVWLGRTTVTFAVGVEPHEVAAATGATVLDDGHADLAVELDQGAIVLAADATDDHGSHDGEDASGDHGGDHDGHHHHYSDPEQTLIAVPTKALAPVPAGPDFAFLGRAGDQIYQLPQAVLGKHVHGEIDPHLWQDVRNAQAYVEIIRDTLVEADPEGAEEYRANAAAYLRVLEETDADVQRTIAAVPVERRYLVTTHDAFAYLGAAYDVEIAGFVTPSAATEPSVAERARLTRTVRTLGVPAVFLEQHLAARSAVLTEVARENGIEVCPIYSQSFDREVTTYVQMVRANADSIHRCLS</sequence>
<dbReference type="GO" id="GO:0046872">
    <property type="term" value="F:metal ion binding"/>
    <property type="evidence" value="ECO:0007669"/>
    <property type="project" value="UniProtKB-KW"/>
</dbReference>
<dbReference type="InterPro" id="IPR006128">
    <property type="entry name" value="Lipoprotein_PsaA-like"/>
</dbReference>
<evidence type="ECO:0000256" key="1">
    <source>
        <dbReference type="ARBA" id="ARBA00004196"/>
    </source>
</evidence>
<dbReference type="PRINTS" id="PR00691">
    <property type="entry name" value="ADHESINB"/>
</dbReference>
<dbReference type="SUPFAM" id="SSF53807">
    <property type="entry name" value="Helical backbone' metal receptor"/>
    <property type="match status" value="1"/>
</dbReference>
<evidence type="ECO:0000256" key="3">
    <source>
        <dbReference type="ARBA" id="ARBA00022723"/>
    </source>
</evidence>
<dbReference type="Gene3D" id="3.40.50.1980">
    <property type="entry name" value="Nitrogenase molybdenum iron protein domain"/>
    <property type="match status" value="3"/>
</dbReference>
<name>A0A939LTG9_9CELL</name>
<keyword evidence="4" id="KW-0732">Signal</keyword>
<evidence type="ECO:0000256" key="5">
    <source>
        <dbReference type="RuleBase" id="RU003512"/>
    </source>
</evidence>
<dbReference type="PANTHER" id="PTHR42953">
    <property type="entry name" value="HIGH-AFFINITY ZINC UPTAKE SYSTEM PROTEIN ZNUA-RELATED"/>
    <property type="match status" value="1"/>
</dbReference>
<proteinExistence type="inferred from homology"/>
<keyword evidence="2 5" id="KW-0813">Transport</keyword>
<dbReference type="PRINTS" id="PR00690">
    <property type="entry name" value="ADHESNFAMILY"/>
</dbReference>
<dbReference type="InterPro" id="IPR022435">
    <property type="entry name" value="Surface-anchored_actinobac"/>
</dbReference>
<dbReference type="GO" id="GO:0030313">
    <property type="term" value="C:cell envelope"/>
    <property type="evidence" value="ECO:0007669"/>
    <property type="project" value="UniProtKB-SubCell"/>
</dbReference>
<dbReference type="PROSITE" id="PS51257">
    <property type="entry name" value="PROKAR_LIPOPROTEIN"/>
    <property type="match status" value="1"/>
</dbReference>
<keyword evidence="3" id="KW-0479">Metal-binding</keyword>